<dbReference type="AlphaFoldDB" id="A0A380P325"/>
<keyword evidence="1" id="KW-1133">Transmembrane helix</keyword>
<feature type="transmembrane region" description="Helical" evidence="1">
    <location>
        <begin position="20"/>
        <end position="35"/>
    </location>
</feature>
<keyword evidence="1" id="KW-0472">Membrane</keyword>
<evidence type="ECO:0000313" key="3">
    <source>
        <dbReference type="Proteomes" id="UP000254621"/>
    </source>
</evidence>
<proteinExistence type="predicted"/>
<keyword evidence="1" id="KW-0812">Transmembrane</keyword>
<sequence>MYGQHIKLVLIIKEDLDESIIFIILMMVVGVFYVRRKARRMFANINEQMDPYRETFDKATKKTKVDGKQVFDGQFEEVRTTKEN</sequence>
<accession>A0A380P325</accession>
<protein>
    <submittedName>
        <fullName evidence="2">Uncharacterized protein</fullName>
    </submittedName>
</protein>
<organism evidence="2 3">
    <name type="scientific">Weissella viridescens</name>
    <name type="common">Lactobacillus viridescens</name>
    <dbReference type="NCBI Taxonomy" id="1629"/>
    <lineage>
        <taxon>Bacteria</taxon>
        <taxon>Bacillati</taxon>
        <taxon>Bacillota</taxon>
        <taxon>Bacilli</taxon>
        <taxon>Lactobacillales</taxon>
        <taxon>Lactobacillaceae</taxon>
        <taxon>Weissella</taxon>
    </lineage>
</organism>
<dbReference type="EMBL" id="UHIV01000004">
    <property type="protein sequence ID" value="SUP59258.1"/>
    <property type="molecule type" value="Genomic_DNA"/>
</dbReference>
<gene>
    <name evidence="2" type="ORF">NCTC13645_01512</name>
</gene>
<reference evidence="2 3" key="1">
    <citation type="submission" date="2018-06" db="EMBL/GenBank/DDBJ databases">
        <authorList>
            <consortium name="Pathogen Informatics"/>
            <person name="Doyle S."/>
        </authorList>
    </citation>
    <scope>NUCLEOTIDE SEQUENCE [LARGE SCALE GENOMIC DNA]</scope>
    <source>
        <strain evidence="2 3">NCTC13645</strain>
    </source>
</reference>
<evidence type="ECO:0000313" key="2">
    <source>
        <dbReference type="EMBL" id="SUP59258.1"/>
    </source>
</evidence>
<dbReference type="Proteomes" id="UP000254621">
    <property type="component" value="Unassembled WGS sequence"/>
</dbReference>
<evidence type="ECO:0000256" key="1">
    <source>
        <dbReference type="SAM" id="Phobius"/>
    </source>
</evidence>
<name>A0A380P325_WEIVI</name>
<dbReference type="STRING" id="1629.IV50_GL000307"/>